<dbReference type="GO" id="GO:0003677">
    <property type="term" value="F:DNA binding"/>
    <property type="evidence" value="ECO:0007669"/>
    <property type="project" value="InterPro"/>
</dbReference>
<accession>A0A183PDP6</accession>
<dbReference type="STRING" id="31246.A0A183PDP6"/>
<organism evidence="1 2">
    <name type="scientific">Schistosoma mattheei</name>
    <dbReference type="NCBI Taxonomy" id="31246"/>
    <lineage>
        <taxon>Eukaryota</taxon>
        <taxon>Metazoa</taxon>
        <taxon>Spiralia</taxon>
        <taxon>Lophotrochozoa</taxon>
        <taxon>Platyhelminthes</taxon>
        <taxon>Trematoda</taxon>
        <taxon>Digenea</taxon>
        <taxon>Strigeidida</taxon>
        <taxon>Schistosomatoidea</taxon>
        <taxon>Schistosomatidae</taxon>
        <taxon>Schistosoma</taxon>
    </lineage>
</organism>
<dbReference type="GO" id="GO:0005760">
    <property type="term" value="C:gamma DNA polymerase complex"/>
    <property type="evidence" value="ECO:0007669"/>
    <property type="project" value="InterPro"/>
</dbReference>
<name>A0A183PDP6_9TREM</name>
<dbReference type="Proteomes" id="UP000269396">
    <property type="component" value="Unassembled WGS sequence"/>
</dbReference>
<dbReference type="GO" id="GO:0008408">
    <property type="term" value="F:3'-5' exonuclease activity"/>
    <property type="evidence" value="ECO:0007669"/>
    <property type="project" value="TreeGrafter"/>
</dbReference>
<dbReference type="PANTHER" id="PTHR10267">
    <property type="entry name" value="DNA POLYMERASE SUBUNIT GAMMA-1"/>
    <property type="match status" value="1"/>
</dbReference>
<dbReference type="EMBL" id="UZAL01032483">
    <property type="protein sequence ID" value="VDP61039.1"/>
    <property type="molecule type" value="Genomic_DNA"/>
</dbReference>
<dbReference type="InterPro" id="IPR002297">
    <property type="entry name" value="DNA-dir_DNA_pol_A_mt"/>
</dbReference>
<proteinExistence type="predicted"/>
<dbReference type="AlphaFoldDB" id="A0A183PDP6"/>
<evidence type="ECO:0000313" key="2">
    <source>
        <dbReference type="Proteomes" id="UP000269396"/>
    </source>
</evidence>
<dbReference type="GO" id="GO:0003887">
    <property type="term" value="F:DNA-directed DNA polymerase activity"/>
    <property type="evidence" value="ECO:0007669"/>
    <property type="project" value="TreeGrafter"/>
</dbReference>
<protein>
    <submittedName>
        <fullName evidence="1">Uncharacterized protein</fullName>
    </submittedName>
</protein>
<dbReference type="GO" id="GO:0006264">
    <property type="term" value="P:mitochondrial DNA replication"/>
    <property type="evidence" value="ECO:0007669"/>
    <property type="project" value="TreeGrafter"/>
</dbReference>
<sequence length="252" mass="29221">MSSMYLPINDNWIKFQEKAESSYTENILRQKKLLMQLADQALAKYSNNQEWYRDLIPKPVKDNLDAGPALLTAQMRIAPKLLKLCWQGLPLHYDRVLKWGVLIPGRIPQPYGDPRYYTESFKNTENTECIDSNDAEKCSTNSNVVAYLNYWLADVKRRLLADFQLNQSTSSSDNFSDSLAVAYSHRIKPDIRDANLLDELKRSIEVMPLEKEERQRLASTISTIRKLGEQKRFQMDSKLQEINNNVIDLLKT</sequence>
<evidence type="ECO:0000313" key="1">
    <source>
        <dbReference type="EMBL" id="VDP61039.1"/>
    </source>
</evidence>
<dbReference type="PANTHER" id="PTHR10267:SF0">
    <property type="entry name" value="DNA POLYMERASE SUBUNIT GAMMA-1"/>
    <property type="match status" value="1"/>
</dbReference>
<keyword evidence="2" id="KW-1185">Reference proteome</keyword>
<reference evidence="1 2" key="1">
    <citation type="submission" date="2018-11" db="EMBL/GenBank/DDBJ databases">
        <authorList>
            <consortium name="Pathogen Informatics"/>
        </authorList>
    </citation>
    <scope>NUCLEOTIDE SEQUENCE [LARGE SCALE GENOMIC DNA]</scope>
    <source>
        <strain>Denwood</strain>
        <strain evidence="2">Zambia</strain>
    </source>
</reference>
<gene>
    <name evidence="1" type="ORF">SMTD_LOCUS12482</name>
</gene>